<dbReference type="GeneID" id="87808518"/>
<dbReference type="AlphaFoldDB" id="A0AAF0Y7R4"/>
<keyword evidence="2" id="KW-1185">Reference proteome</keyword>
<dbReference type="RefSeq" id="XP_062627800.1">
    <property type="nucleotide sequence ID" value="XM_062771816.1"/>
</dbReference>
<name>A0AAF0Y7R4_9TREE</name>
<protein>
    <submittedName>
        <fullName evidence="1">Uncharacterized protein</fullName>
    </submittedName>
</protein>
<reference evidence="1" key="1">
    <citation type="submission" date="2023-10" db="EMBL/GenBank/DDBJ databases">
        <authorList>
            <person name="Noh H."/>
        </authorList>
    </citation>
    <scope>NUCLEOTIDE SEQUENCE</scope>
    <source>
        <strain evidence="1">DUCC4014</strain>
    </source>
</reference>
<organism evidence="1 2">
    <name type="scientific">Vanrija pseudolonga</name>
    <dbReference type="NCBI Taxonomy" id="143232"/>
    <lineage>
        <taxon>Eukaryota</taxon>
        <taxon>Fungi</taxon>
        <taxon>Dikarya</taxon>
        <taxon>Basidiomycota</taxon>
        <taxon>Agaricomycotina</taxon>
        <taxon>Tremellomycetes</taxon>
        <taxon>Trichosporonales</taxon>
        <taxon>Trichosporonaceae</taxon>
        <taxon>Vanrija</taxon>
    </lineage>
</organism>
<accession>A0AAF0Y7R4</accession>
<evidence type="ECO:0000313" key="1">
    <source>
        <dbReference type="EMBL" id="WOO81768.1"/>
    </source>
</evidence>
<proteinExistence type="predicted"/>
<dbReference type="Proteomes" id="UP000827549">
    <property type="component" value="Chromosome 4"/>
</dbReference>
<gene>
    <name evidence="1" type="ORF">LOC62_04G005289</name>
</gene>
<sequence length="542" mass="63289">MSATIDHLGFPAIVESIMHYSDFKTQLAFRATSKKYCSYVDKLHFKHALVEDDYDRDYEVSFPERALVAIPEGNYRMLYRSVEVVDVYLSGRRDHGRIKPFNSPTSIHTVRRLGWSSALAQIAVPHQVGTVVDFLRVNSYGRDRIAISSYQDRHIIHLKWTECRDRLRPHFTFTLNSPTINLKELVIVLWPEQQTSALNVPFALWSAIIDLVDYLRFWGKLKIVGLEWIAFEGVSIHCPDDFVSKFRWQLSELEDIKFEHKYDVVNAITCVTFDEWWMELGPRKAVEGLWNPLGHRRLHPAFDDDSDEDEYMDDINFYPHTSDDSHMNATYSTHSQEYDAPFNWQDAVFDEWNGLVVPNEGDVLHDDPSHGDWDAQVYEDNSEEYDWYDENYNGHCYSEEMEDMDNNWLKEIVLALHPVDAVHESCQEPMWPVVKTLIPYLRSSGRLKIVGLEKINFGNGVLTSFNNTLSTFRDELYYTLGPLAEAVEPSITCITFEQWWEELGNLKDVHGVWNPLFEVKGDLEDSIEEERDEDDESDEEYY</sequence>
<evidence type="ECO:0000313" key="2">
    <source>
        <dbReference type="Proteomes" id="UP000827549"/>
    </source>
</evidence>
<dbReference type="EMBL" id="CP086717">
    <property type="protein sequence ID" value="WOO81768.1"/>
    <property type="molecule type" value="Genomic_DNA"/>
</dbReference>